<feature type="region of interest" description="Disordered" evidence="1">
    <location>
        <begin position="88"/>
        <end position="128"/>
    </location>
</feature>
<reference evidence="2 3" key="1">
    <citation type="submission" date="2024-01" db="EMBL/GenBank/DDBJ databases">
        <title>The complete chloroplast genome sequence of Lithospermum erythrorhizon: insights into the phylogenetic relationship among Boraginaceae species and the maternal lineages of purple gromwells.</title>
        <authorList>
            <person name="Okada T."/>
            <person name="Watanabe K."/>
        </authorList>
    </citation>
    <scope>NUCLEOTIDE SEQUENCE [LARGE SCALE GENOMIC DNA]</scope>
</reference>
<evidence type="ECO:0000256" key="1">
    <source>
        <dbReference type="SAM" id="MobiDB-lite"/>
    </source>
</evidence>
<protein>
    <submittedName>
        <fullName evidence="2">Uncharacterized protein</fullName>
    </submittedName>
</protein>
<organism evidence="2 3">
    <name type="scientific">Lithospermum erythrorhizon</name>
    <name type="common">Purple gromwell</name>
    <name type="synonym">Lithospermum officinale var. erythrorhizon</name>
    <dbReference type="NCBI Taxonomy" id="34254"/>
    <lineage>
        <taxon>Eukaryota</taxon>
        <taxon>Viridiplantae</taxon>
        <taxon>Streptophyta</taxon>
        <taxon>Embryophyta</taxon>
        <taxon>Tracheophyta</taxon>
        <taxon>Spermatophyta</taxon>
        <taxon>Magnoliopsida</taxon>
        <taxon>eudicotyledons</taxon>
        <taxon>Gunneridae</taxon>
        <taxon>Pentapetalae</taxon>
        <taxon>asterids</taxon>
        <taxon>lamiids</taxon>
        <taxon>Boraginales</taxon>
        <taxon>Boraginaceae</taxon>
        <taxon>Boraginoideae</taxon>
        <taxon>Lithospermeae</taxon>
        <taxon>Lithospermum</taxon>
    </lineage>
</organism>
<feature type="compositionally biased region" description="Pro residues" evidence="1">
    <location>
        <begin position="95"/>
        <end position="114"/>
    </location>
</feature>
<dbReference type="EMBL" id="BAABME010010949">
    <property type="protein sequence ID" value="GAA0183003.1"/>
    <property type="molecule type" value="Genomic_DNA"/>
</dbReference>
<comment type="caution">
    <text evidence="2">The sequence shown here is derived from an EMBL/GenBank/DDBJ whole genome shotgun (WGS) entry which is preliminary data.</text>
</comment>
<evidence type="ECO:0000313" key="2">
    <source>
        <dbReference type="EMBL" id="GAA0183003.1"/>
    </source>
</evidence>
<evidence type="ECO:0000313" key="3">
    <source>
        <dbReference type="Proteomes" id="UP001454036"/>
    </source>
</evidence>
<proteinExistence type="predicted"/>
<keyword evidence="3" id="KW-1185">Reference proteome</keyword>
<dbReference type="Proteomes" id="UP001454036">
    <property type="component" value="Unassembled WGS sequence"/>
</dbReference>
<dbReference type="AlphaFoldDB" id="A0AAV3RMW2"/>
<sequence>MKASRRFSLYDNVSEDDLSVSDTLINMENLGLPACCNNNNNEFPKWKKKKKRSHSCFRVKSSPLLYYKYHEYGKLSSWVVKKRVRSSTVDDHSHAPPPPPPQLSPLPPSQPPHPNVNAPSSNMPLNYSLHNSHNIQVKHCSKKVSKKRNLSKHEQAYLKNNGQSHKLPTLLQSLQLDNTSTSSNKPAQEATTEIKQFLQYVPIMPDDMILSLIFNKNGKKWINKSNHKEKGQSKSI</sequence>
<name>A0AAV3RMW2_LITER</name>
<accession>A0AAV3RMW2</accession>
<gene>
    <name evidence="2" type="ORF">LIER_30494</name>
</gene>